<dbReference type="AlphaFoldDB" id="A0A084FYS4"/>
<organism evidence="3 4">
    <name type="scientific">Pseudallescheria apiosperma</name>
    <name type="common">Scedosporium apiospermum</name>
    <dbReference type="NCBI Taxonomy" id="563466"/>
    <lineage>
        <taxon>Eukaryota</taxon>
        <taxon>Fungi</taxon>
        <taxon>Dikarya</taxon>
        <taxon>Ascomycota</taxon>
        <taxon>Pezizomycotina</taxon>
        <taxon>Sordariomycetes</taxon>
        <taxon>Hypocreomycetidae</taxon>
        <taxon>Microascales</taxon>
        <taxon>Microascaceae</taxon>
        <taxon>Scedosporium</taxon>
    </lineage>
</organism>
<evidence type="ECO:0000256" key="2">
    <source>
        <dbReference type="SAM" id="MobiDB-lite"/>
    </source>
</evidence>
<proteinExistence type="predicted"/>
<feature type="coiled-coil region" evidence="1">
    <location>
        <begin position="682"/>
        <end position="709"/>
    </location>
</feature>
<dbReference type="Proteomes" id="UP000028545">
    <property type="component" value="Unassembled WGS sequence"/>
</dbReference>
<feature type="region of interest" description="Disordered" evidence="2">
    <location>
        <begin position="299"/>
        <end position="319"/>
    </location>
</feature>
<comment type="caution">
    <text evidence="3">The sequence shown here is derived from an EMBL/GenBank/DDBJ whole genome shotgun (WGS) entry which is preliminary data.</text>
</comment>
<dbReference type="OrthoDB" id="5406275at2759"/>
<evidence type="ECO:0000256" key="1">
    <source>
        <dbReference type="SAM" id="Coils"/>
    </source>
</evidence>
<evidence type="ECO:0000313" key="4">
    <source>
        <dbReference type="Proteomes" id="UP000028545"/>
    </source>
</evidence>
<gene>
    <name evidence="3" type="ORF">SAPIO_CDS9298</name>
</gene>
<dbReference type="EMBL" id="JOWA01000132">
    <property type="protein sequence ID" value="KEZ40236.1"/>
    <property type="molecule type" value="Genomic_DNA"/>
</dbReference>
<feature type="compositionally biased region" description="Low complexity" evidence="2">
    <location>
        <begin position="299"/>
        <end position="309"/>
    </location>
</feature>
<dbReference type="VEuPathDB" id="FungiDB:SAPIO_CDS9298"/>
<name>A0A084FYS4_PSEDA</name>
<dbReference type="RefSeq" id="XP_016640035.1">
    <property type="nucleotide sequence ID" value="XM_016790732.1"/>
</dbReference>
<dbReference type="OMA" id="MGSCWLA"/>
<evidence type="ECO:0000313" key="3">
    <source>
        <dbReference type="EMBL" id="KEZ40236.1"/>
    </source>
</evidence>
<dbReference type="PANTHER" id="PTHR33488:SF2">
    <property type="entry name" value="EARLY ENDOSOME ANTIGEN 1-LIKE"/>
    <property type="match status" value="1"/>
</dbReference>
<sequence>MVSSALQHISQVQTATIREQYGAKMSNKFVEELKGTTLFQYNWGELLSAAPTALSLMGSCWLAAANPTAEQISLSESKPEGGFKYMTNVPNPTLRSCLVDVCNNGGRNAFTVAGANMDALQITSRRICDERIPLVFKRLGPSTGNPDAYEDFKDALDDFSSDAKTCARLSSEMRLAFAKWGQMINELHVATENQSGQTAIKADRTRIDEAVAKIEEKHASEAFENAKKRVTRAAKNVDKQQKNLDTMIDKVPSPWASVLQSAVTSFAQALPSIIGGAVMMKTAPLAAAAALAGINANGGQAGTAANTSAPSSKPQVKPQLDDPAYATAAAFLVFVNHFWEYMGGDTGSIDWDKFKETTTKTGKDADADAGAPQGLAYILGTLKGQKTNIDVTNTAPNKKLLSAYDALIKVATELQEHLRKQTQMTAKTEPEGTVVKEWKVKTKTARDDVLELAASAKAMGSTSVPQPFGNVQISTPDLSAQRAQLDTAMQGVQIAQTALDNAEKAYEGAVDKQEKTAKAMASIQSKLHKLQTTGKTLEEIKKVLRDCILVLVDLIVEVQKLEQFFIMLNTVIEHVVMPRAMTFEREMGKAALRAMKSGVLRIDDIAKQTIYTSTLQIKAYFSLLQDIAQMYSIVHRDHILGGVELCYKLSKGTASNDPMPGLQAELAAYTDKAATKVANMVREKQQEILRTLRDRARRAETESKMIEGEILKYGLSIDQSAKRAIEAGALEQKTAAQILLKNDVSVTASLTVVTSEEVDAFNM</sequence>
<dbReference type="PANTHER" id="PTHR33488">
    <property type="entry name" value="ZGC:162509"/>
    <property type="match status" value="1"/>
</dbReference>
<dbReference type="KEGG" id="sapo:SAPIO_CDS9298"/>
<dbReference type="HOGENOM" id="CLU_021167_0_0_1"/>
<keyword evidence="4" id="KW-1185">Reference proteome</keyword>
<protein>
    <submittedName>
        <fullName evidence="3">Uncharacterized protein</fullName>
    </submittedName>
</protein>
<accession>A0A084FYS4</accession>
<reference evidence="3 4" key="1">
    <citation type="journal article" date="2014" name="Genome Announc.">
        <title>Draft genome sequence of the pathogenic fungus Scedosporium apiospermum.</title>
        <authorList>
            <person name="Vandeputte P."/>
            <person name="Ghamrawi S."/>
            <person name="Rechenmann M."/>
            <person name="Iltis A."/>
            <person name="Giraud S."/>
            <person name="Fleury M."/>
            <person name="Thornton C."/>
            <person name="Delhaes L."/>
            <person name="Meyer W."/>
            <person name="Papon N."/>
            <person name="Bouchara J.P."/>
        </authorList>
    </citation>
    <scope>NUCLEOTIDE SEQUENCE [LARGE SCALE GENOMIC DNA]</scope>
    <source>
        <strain evidence="3 4">IHEM 14462</strain>
    </source>
</reference>
<dbReference type="GeneID" id="27728370"/>
<keyword evidence="1" id="KW-0175">Coiled coil</keyword>